<dbReference type="AlphaFoldDB" id="A0A420WNM9"/>
<keyword evidence="4 8" id="KW-0378">Hydrolase</keyword>
<comment type="similarity">
    <text evidence="1 8">Belongs to the SOS response-associated peptidase family.</text>
</comment>
<evidence type="ECO:0000256" key="2">
    <source>
        <dbReference type="ARBA" id="ARBA00022670"/>
    </source>
</evidence>
<dbReference type="Gene3D" id="3.90.1680.10">
    <property type="entry name" value="SOS response associated peptidase-like"/>
    <property type="match status" value="1"/>
</dbReference>
<dbReference type="GO" id="GO:0003697">
    <property type="term" value="F:single-stranded DNA binding"/>
    <property type="evidence" value="ECO:0007669"/>
    <property type="project" value="InterPro"/>
</dbReference>
<evidence type="ECO:0000256" key="5">
    <source>
        <dbReference type="ARBA" id="ARBA00023124"/>
    </source>
</evidence>
<dbReference type="GO" id="GO:0106300">
    <property type="term" value="P:protein-DNA covalent cross-linking repair"/>
    <property type="evidence" value="ECO:0007669"/>
    <property type="project" value="InterPro"/>
</dbReference>
<keyword evidence="3" id="KW-0227">DNA damage</keyword>
<sequence length="231" mass="25856">MCGRFAQTLAPEAMRRLFKATGDYAPWQPRYNVAPQTDIPVIRAAGREGGRQLTSMRWGLIPHWAKDPAIAANLINARAETVAEKPSFRDSFAERRCLVPVSAYYEWRKMASGKQPYAIRLKDEPGFAIAGIWSAWQAPEGETLLTVCLITTTANSLLAPIHDRMPVIVSPVHHDLWLHGPKEAAQHLLVPFPAERMEAWPVSRRVGNPRNEGEGLLERLPPRRAQPSLIS</sequence>
<keyword evidence="2 8" id="KW-0645">Protease</keyword>
<feature type="region of interest" description="Disordered" evidence="9">
    <location>
        <begin position="205"/>
        <end position="231"/>
    </location>
</feature>
<evidence type="ECO:0000256" key="9">
    <source>
        <dbReference type="SAM" id="MobiDB-lite"/>
    </source>
</evidence>
<dbReference type="RefSeq" id="WP_121216896.1">
    <property type="nucleotide sequence ID" value="NZ_RBIG01000001.1"/>
</dbReference>
<keyword evidence="6" id="KW-0238">DNA-binding</keyword>
<evidence type="ECO:0000313" key="11">
    <source>
        <dbReference type="Proteomes" id="UP000277424"/>
    </source>
</evidence>
<dbReference type="PANTHER" id="PTHR13604:SF0">
    <property type="entry name" value="ABASIC SITE PROCESSING PROTEIN HMCES"/>
    <property type="match status" value="1"/>
</dbReference>
<evidence type="ECO:0000256" key="4">
    <source>
        <dbReference type="ARBA" id="ARBA00022801"/>
    </source>
</evidence>
<gene>
    <name evidence="10" type="ORF">BCL74_0232</name>
</gene>
<proteinExistence type="inferred from homology"/>
<dbReference type="InterPro" id="IPR003738">
    <property type="entry name" value="SRAP"/>
</dbReference>
<keyword evidence="5" id="KW-0190">Covalent protein-DNA linkage</keyword>
<evidence type="ECO:0000256" key="7">
    <source>
        <dbReference type="ARBA" id="ARBA00023239"/>
    </source>
</evidence>
<evidence type="ECO:0000256" key="3">
    <source>
        <dbReference type="ARBA" id="ARBA00022763"/>
    </source>
</evidence>
<dbReference type="GO" id="GO:0008233">
    <property type="term" value="F:peptidase activity"/>
    <property type="evidence" value="ECO:0007669"/>
    <property type="project" value="UniProtKB-KW"/>
</dbReference>
<evidence type="ECO:0000256" key="6">
    <source>
        <dbReference type="ARBA" id="ARBA00023125"/>
    </source>
</evidence>
<dbReference type="EMBL" id="RBIG01000001">
    <property type="protein sequence ID" value="RKQ72465.1"/>
    <property type="molecule type" value="Genomic_DNA"/>
</dbReference>
<comment type="caution">
    <text evidence="10">The sequence shown here is derived from an EMBL/GenBank/DDBJ whole genome shotgun (WGS) entry which is preliminary data.</text>
</comment>
<name>A0A420WNM9_9PROT</name>
<dbReference type="PANTHER" id="PTHR13604">
    <property type="entry name" value="DC12-RELATED"/>
    <property type="match status" value="1"/>
</dbReference>
<protein>
    <recommendedName>
        <fullName evidence="8">Abasic site processing protein</fullName>
        <ecNumber evidence="8">3.4.-.-</ecNumber>
    </recommendedName>
</protein>
<feature type="compositionally biased region" description="Basic and acidic residues" evidence="9">
    <location>
        <begin position="211"/>
        <end position="221"/>
    </location>
</feature>
<organism evidence="10 11">
    <name type="scientific">Oceanibaculum indicum</name>
    <dbReference type="NCBI Taxonomy" id="526216"/>
    <lineage>
        <taxon>Bacteria</taxon>
        <taxon>Pseudomonadati</taxon>
        <taxon>Pseudomonadota</taxon>
        <taxon>Alphaproteobacteria</taxon>
        <taxon>Rhodospirillales</taxon>
        <taxon>Oceanibaculaceae</taxon>
        <taxon>Oceanibaculum</taxon>
    </lineage>
</organism>
<dbReference type="Pfam" id="PF02586">
    <property type="entry name" value="SRAP"/>
    <property type="match status" value="1"/>
</dbReference>
<dbReference type="InterPro" id="IPR036590">
    <property type="entry name" value="SRAP-like"/>
</dbReference>
<evidence type="ECO:0000256" key="8">
    <source>
        <dbReference type="RuleBase" id="RU364100"/>
    </source>
</evidence>
<dbReference type="GO" id="GO:0006508">
    <property type="term" value="P:proteolysis"/>
    <property type="evidence" value="ECO:0007669"/>
    <property type="project" value="UniProtKB-KW"/>
</dbReference>
<dbReference type="Proteomes" id="UP000277424">
    <property type="component" value="Unassembled WGS sequence"/>
</dbReference>
<dbReference type="GO" id="GO:0016829">
    <property type="term" value="F:lyase activity"/>
    <property type="evidence" value="ECO:0007669"/>
    <property type="project" value="UniProtKB-KW"/>
</dbReference>
<dbReference type="EC" id="3.4.-.-" evidence="8"/>
<evidence type="ECO:0000256" key="1">
    <source>
        <dbReference type="ARBA" id="ARBA00008136"/>
    </source>
</evidence>
<evidence type="ECO:0000313" key="10">
    <source>
        <dbReference type="EMBL" id="RKQ72465.1"/>
    </source>
</evidence>
<dbReference type="OrthoDB" id="9782620at2"/>
<keyword evidence="7" id="KW-0456">Lyase</keyword>
<accession>A0A420WNM9</accession>
<dbReference type="SUPFAM" id="SSF143081">
    <property type="entry name" value="BB1717-like"/>
    <property type="match status" value="1"/>
</dbReference>
<reference evidence="10 11" key="1">
    <citation type="submission" date="2018-10" db="EMBL/GenBank/DDBJ databases">
        <title>Comparative analysis of microorganisms from saline springs in Andes Mountain Range, Colombia.</title>
        <authorList>
            <person name="Rubin E."/>
        </authorList>
    </citation>
    <scope>NUCLEOTIDE SEQUENCE [LARGE SCALE GENOMIC DNA]</scope>
    <source>
        <strain evidence="10 11">USBA 36</strain>
    </source>
</reference>